<dbReference type="Pfam" id="PF05729">
    <property type="entry name" value="NACHT"/>
    <property type="match status" value="1"/>
</dbReference>
<dbReference type="InterPro" id="IPR027417">
    <property type="entry name" value="P-loop_NTPase"/>
</dbReference>
<dbReference type="PANTHER" id="PTHR12697:SF5">
    <property type="entry name" value="DEOXYHYPUSINE HYDROXYLASE"/>
    <property type="match status" value="1"/>
</dbReference>
<dbReference type="SUPFAM" id="SSF52540">
    <property type="entry name" value="P-loop containing nucleoside triphosphate hydrolases"/>
    <property type="match status" value="1"/>
</dbReference>
<dbReference type="Gene3D" id="1.25.10.10">
    <property type="entry name" value="Leucine-rich Repeat Variant"/>
    <property type="match status" value="4"/>
</dbReference>
<dbReference type="Pfam" id="PF22730">
    <property type="entry name" value="NCC-H"/>
    <property type="match status" value="1"/>
</dbReference>
<protein>
    <submittedName>
        <fullName evidence="4">HEAT repeat domain-containing protein</fullName>
    </submittedName>
</protein>
<dbReference type="GO" id="GO:0030089">
    <property type="term" value="C:phycobilisome"/>
    <property type="evidence" value="ECO:0007669"/>
    <property type="project" value="UniProtKB-KW"/>
</dbReference>
<dbReference type="InterPro" id="IPR054611">
    <property type="entry name" value="NCAB"/>
</dbReference>
<accession>A0AAU8J608</accession>
<keyword evidence="2" id="KW-0605">Phycobilisome</keyword>
<dbReference type="PANTHER" id="PTHR12697">
    <property type="entry name" value="PBS LYASE HEAT-LIKE PROTEIN"/>
    <property type="match status" value="1"/>
</dbReference>
<dbReference type="InterPro" id="IPR016024">
    <property type="entry name" value="ARM-type_fold"/>
</dbReference>
<organism evidence="4">
    <name type="scientific">Planktothricoides raciborskii GIHE-MW2</name>
    <dbReference type="NCBI Taxonomy" id="2792601"/>
    <lineage>
        <taxon>Bacteria</taxon>
        <taxon>Bacillati</taxon>
        <taxon>Cyanobacteriota</taxon>
        <taxon>Cyanophyceae</taxon>
        <taxon>Oscillatoriophycideae</taxon>
        <taxon>Oscillatoriales</taxon>
        <taxon>Oscillatoriaceae</taxon>
        <taxon>Planktothricoides</taxon>
    </lineage>
</organism>
<evidence type="ECO:0000256" key="2">
    <source>
        <dbReference type="ARBA" id="ARBA00022738"/>
    </source>
</evidence>
<dbReference type="RefSeq" id="WP_354634592.1">
    <property type="nucleotide sequence ID" value="NZ_CP159837.1"/>
</dbReference>
<evidence type="ECO:0000256" key="1">
    <source>
        <dbReference type="ARBA" id="ARBA00022549"/>
    </source>
</evidence>
<reference evidence="4" key="1">
    <citation type="submission" date="2024-07" db="EMBL/GenBank/DDBJ databases">
        <authorList>
            <person name="Kim Y.J."/>
            <person name="Jeong J.Y."/>
        </authorList>
    </citation>
    <scope>NUCLEOTIDE SEQUENCE</scope>
    <source>
        <strain evidence="4">GIHE-MW2</strain>
    </source>
</reference>
<feature type="domain" description="AAA+ ATPase" evidence="3">
    <location>
        <begin position="194"/>
        <end position="335"/>
    </location>
</feature>
<dbReference type="Pfam" id="PF13646">
    <property type="entry name" value="HEAT_2"/>
    <property type="match status" value="3"/>
</dbReference>
<dbReference type="InterPro" id="IPR003593">
    <property type="entry name" value="AAA+_ATPase"/>
</dbReference>
<evidence type="ECO:0000313" key="4">
    <source>
        <dbReference type="EMBL" id="XCM34519.1"/>
    </source>
</evidence>
<sequence>MTWDNFLREIADEFGLSPEETKIFRIRWSEENKEKPDKEVQNKIPKETENYKKFKTAIFNKFEFSKQNLKGCKTLEDSGPQKGKRLLEWLEEKYQEWLQAQPATPAEKPINWREICERNLAQQKELTTNPFTNAYGIAPKLEKVYVPLAIVERKPPKPKLKNQPEETEKKTLIPIEEKRFFEEVLRQGKSEISQGRKIAIIGEPGSGKTTRLQKIADWILDQNLGLPIWVSLADLTQATVYKYIEDLWLAGENLTIDALKQEKNRIWLLLDGLDEMTSKIESRHVSALLGGWLQDARVVVTCRVNVWEADKNAFSGFDVFKNLEFSREQVNQYIGNWFKEIGDATTGESLEKELAKSENLAFNRLIQNPLRLWMLCQIWQTGGGGLPDTQAELYCQFVDWVYRWKADEKILNQRSEIDQALARLALAAIEQKYEVSRFQLSESWIVTIMGSRQIFQCFKNLGWLNPIERLPEPIYAFLHLTFQEYFAALAVDDWDDFLPRNHVNCPVPGKEYRIFEPQWKQVILFWLGRSDVTDQEKFKKFNKKKEEFIEKLVNFDDGCDGGFYEDRAYFMAAAGISEFKTCSLADAIVKQIVQWGFGYYHQEKQQWRTFLDPIKFGAREILPQTDRKRTIQELCQILEHPQCNEDTCREAADSLGEIDPGNKKAIAALVKVIKDTDNDDTRWWAAYCLGNIDPGNKKAIAALVRILETTDNESTRWQVVDSLGKIGQGNKTAIAALVKFLDLTEDEDTLIEAAESLGQIDPGNETAIAALVKVIETTEDENTRWQAVDCLGEIGQGNKTAITALVKVIETTDNESTRWQVVDSLGKIGQGNKTAITALVKVIETTEDEDTHIAAAEYLWKIGQGNKTAIAVLVKVIEDTDNEDTHRQAIYCLGKIGQGDETAIAALVEVLKKTEDEHTRRKAVNCLGEIGQGNETAITALVRLLEITKNKDTRWLAARSLGEIDPGNQTAIAALVKVLEAPEDEDTHIAAAYCLGKIITTNENRKYVVTALQPYFNDETYENDFNLFTTCYKVLWNIAQDLPYPDFCMAWHNDRNLIAEQLEAQQDICSQLQPVSNKIFCCLEQLEILVKETDIAEIAQELANQIFEQIAHNEPIPTIKGKSDLKRELANLTISLQVEKIALIFDLRGLEINPNFKQSALYEIALSLAKSRKISIAWISDRIANHPLNIDPPMRGFISEQDNLLDVLQNWLNDV</sequence>
<dbReference type="InterPro" id="IPR007111">
    <property type="entry name" value="NACHT_NTPase"/>
</dbReference>
<dbReference type="SMART" id="SM00567">
    <property type="entry name" value="EZ_HEAT"/>
    <property type="match status" value="11"/>
</dbReference>
<dbReference type="GO" id="GO:0016491">
    <property type="term" value="F:oxidoreductase activity"/>
    <property type="evidence" value="ECO:0007669"/>
    <property type="project" value="TreeGrafter"/>
</dbReference>
<dbReference type="AlphaFoldDB" id="A0AAU8J608"/>
<dbReference type="EMBL" id="CP159837">
    <property type="protein sequence ID" value="XCM34519.1"/>
    <property type="molecule type" value="Genomic_DNA"/>
</dbReference>
<dbReference type="InterPro" id="IPR004155">
    <property type="entry name" value="PBS_lyase_HEAT"/>
</dbReference>
<dbReference type="Pfam" id="PF22724">
    <property type="entry name" value="NCAB1"/>
    <property type="match status" value="1"/>
</dbReference>
<dbReference type="Gene3D" id="3.40.50.300">
    <property type="entry name" value="P-loop containing nucleotide triphosphate hydrolases"/>
    <property type="match status" value="1"/>
</dbReference>
<proteinExistence type="predicted"/>
<dbReference type="InterPro" id="IPR054570">
    <property type="entry name" value="NCC-H_dom"/>
</dbReference>
<name>A0AAU8J608_9CYAN</name>
<evidence type="ECO:0000259" key="3">
    <source>
        <dbReference type="SMART" id="SM00382"/>
    </source>
</evidence>
<gene>
    <name evidence="4" type="ORF">ABWT76_003124</name>
</gene>
<dbReference type="SMART" id="SM00382">
    <property type="entry name" value="AAA"/>
    <property type="match status" value="1"/>
</dbReference>
<dbReference type="SUPFAM" id="SSF48371">
    <property type="entry name" value="ARM repeat"/>
    <property type="match status" value="2"/>
</dbReference>
<dbReference type="InterPro" id="IPR011989">
    <property type="entry name" value="ARM-like"/>
</dbReference>
<keyword evidence="1" id="KW-0042">Antenna complex</keyword>